<dbReference type="PANTHER" id="PTHR48081">
    <property type="entry name" value="AB HYDROLASE SUPERFAMILY PROTEIN C4A8.06C"/>
    <property type="match status" value="1"/>
</dbReference>
<dbReference type="Proteomes" id="UP000245048">
    <property type="component" value="Unassembled WGS sequence"/>
</dbReference>
<dbReference type="Gene3D" id="3.40.50.1820">
    <property type="entry name" value="alpha/beta hydrolase"/>
    <property type="match status" value="1"/>
</dbReference>
<sequence>MGRAALDREYNARATVPDIMPILAEYRARTEAAKAALPGARIGLPYGPTEPERLDIYPAATPGPAPVFVFIHGGYWRLLDAADSGFMAPYLTAAGACVVAVNYALAPAATLDEIVRQCRAALAWLHGNIGRFGGDPARIHVAGSSAGGHLAAMLAAGGDWPSRLGLPPRPVAGATLLSGLYELEPLRLCHVNEWMRLDEAAAVRNSPALLPPPAPGTPLVFSVAETETGEFKAQTRAQAEYCAEAGCAVTAVPAPAGSNHFDIVFQLCADTPLARAVLRAMGLR</sequence>
<dbReference type="PROSITE" id="PS00122">
    <property type="entry name" value="CARBOXYLESTERASE_B_1"/>
    <property type="match status" value="1"/>
</dbReference>
<dbReference type="InterPro" id="IPR050300">
    <property type="entry name" value="GDXG_lipolytic_enzyme"/>
</dbReference>
<evidence type="ECO:0000313" key="3">
    <source>
        <dbReference type="EMBL" id="PWC30339.1"/>
    </source>
</evidence>
<organism evidence="3 4">
    <name type="scientific">Teichococcus aestuarii</name>
    <dbReference type="NCBI Taxonomy" id="568898"/>
    <lineage>
        <taxon>Bacteria</taxon>
        <taxon>Pseudomonadati</taxon>
        <taxon>Pseudomonadota</taxon>
        <taxon>Alphaproteobacteria</taxon>
        <taxon>Acetobacterales</taxon>
        <taxon>Roseomonadaceae</taxon>
        <taxon>Roseomonas</taxon>
    </lineage>
</organism>
<accession>A0A2U1V8T9</accession>
<dbReference type="InterPro" id="IPR049492">
    <property type="entry name" value="BD-FAE-like_dom"/>
</dbReference>
<dbReference type="SUPFAM" id="SSF53474">
    <property type="entry name" value="alpha/beta-Hydrolases"/>
    <property type="match status" value="1"/>
</dbReference>
<comment type="caution">
    <text evidence="3">The sequence shown here is derived from an EMBL/GenBank/DDBJ whole genome shotgun (WGS) entry which is preliminary data.</text>
</comment>
<proteinExistence type="predicted"/>
<dbReference type="PANTHER" id="PTHR48081:SF33">
    <property type="entry name" value="KYNURENINE FORMAMIDASE"/>
    <property type="match status" value="1"/>
</dbReference>
<evidence type="ECO:0000259" key="2">
    <source>
        <dbReference type="Pfam" id="PF20434"/>
    </source>
</evidence>
<feature type="domain" description="BD-FAE-like" evidence="2">
    <location>
        <begin position="54"/>
        <end position="156"/>
    </location>
</feature>
<evidence type="ECO:0000313" key="4">
    <source>
        <dbReference type="Proteomes" id="UP000245048"/>
    </source>
</evidence>
<keyword evidence="4" id="KW-1185">Reference proteome</keyword>
<name>A0A2U1V8T9_9PROT</name>
<gene>
    <name evidence="3" type="ORF">CR165_05395</name>
</gene>
<dbReference type="GO" id="GO:0016787">
    <property type="term" value="F:hydrolase activity"/>
    <property type="evidence" value="ECO:0007669"/>
    <property type="project" value="UniProtKB-KW"/>
</dbReference>
<protein>
    <submittedName>
        <fullName evidence="3">Esterase</fullName>
    </submittedName>
</protein>
<dbReference type="InterPro" id="IPR019826">
    <property type="entry name" value="Carboxylesterase_B_AS"/>
</dbReference>
<keyword evidence="1" id="KW-0378">Hydrolase</keyword>
<dbReference type="OrthoDB" id="9771666at2"/>
<dbReference type="Pfam" id="PF20434">
    <property type="entry name" value="BD-FAE"/>
    <property type="match status" value="1"/>
</dbReference>
<dbReference type="InterPro" id="IPR029058">
    <property type="entry name" value="AB_hydrolase_fold"/>
</dbReference>
<dbReference type="EMBL" id="PDOA01000002">
    <property type="protein sequence ID" value="PWC30339.1"/>
    <property type="molecule type" value="Genomic_DNA"/>
</dbReference>
<dbReference type="AlphaFoldDB" id="A0A2U1V8T9"/>
<reference evidence="4" key="1">
    <citation type="submission" date="2017-10" db="EMBL/GenBank/DDBJ databases">
        <authorList>
            <person name="Toshchakov S.V."/>
            <person name="Goeva M.A."/>
        </authorList>
    </citation>
    <scope>NUCLEOTIDE SEQUENCE [LARGE SCALE GENOMIC DNA]</scope>
    <source>
        <strain evidence="4">JR1/69-1-13</strain>
    </source>
</reference>
<evidence type="ECO:0000256" key="1">
    <source>
        <dbReference type="ARBA" id="ARBA00022801"/>
    </source>
</evidence>